<dbReference type="GO" id="GO:0061630">
    <property type="term" value="F:ubiquitin protein ligase activity"/>
    <property type="evidence" value="ECO:0000318"/>
    <property type="project" value="GO_Central"/>
</dbReference>
<reference evidence="6" key="2">
    <citation type="submission" date="2019-01" db="UniProtKB">
        <authorList>
            <consortium name="EnsemblPlants"/>
        </authorList>
    </citation>
    <scope>IDENTIFICATION</scope>
    <source>
        <strain evidence="6">cv. Heinz 1706</strain>
    </source>
</reference>
<dbReference type="GeneID" id="101266940"/>
<dbReference type="InterPro" id="IPR013083">
    <property type="entry name" value="Znf_RING/FYVE/PHD"/>
</dbReference>
<dbReference type="Gramene" id="Solyc05g008640.1.1">
    <property type="protein sequence ID" value="Solyc05g008640.1.1.1"/>
    <property type="gene ID" value="Solyc05g008640.1"/>
</dbReference>
<dbReference type="CDD" id="cd23123">
    <property type="entry name" value="RING-H2_RHA2B"/>
    <property type="match status" value="1"/>
</dbReference>
<name>A0A3Q7GAZ6_SOLLC</name>
<dbReference type="OMA" id="KLECRHV"/>
<dbReference type="PROSITE" id="PS50089">
    <property type="entry name" value="ZF_RING_2"/>
    <property type="match status" value="1"/>
</dbReference>
<proteinExistence type="predicted"/>
<dbReference type="EnsemblPlants" id="Solyc05g008640.1.1">
    <property type="protein sequence ID" value="Solyc05g008640.1.1.1"/>
    <property type="gene ID" value="Solyc05g008640.1"/>
</dbReference>
<evidence type="ECO:0000256" key="1">
    <source>
        <dbReference type="ARBA" id="ARBA00022723"/>
    </source>
</evidence>
<keyword evidence="3" id="KW-0862">Zinc</keyword>
<reference evidence="6" key="1">
    <citation type="journal article" date="2012" name="Nature">
        <title>The tomato genome sequence provides insights into fleshy fruit evolution.</title>
        <authorList>
            <consortium name="Tomato Genome Consortium"/>
        </authorList>
    </citation>
    <scope>NUCLEOTIDE SEQUENCE [LARGE SCALE GENOMIC DNA]</scope>
    <source>
        <strain evidence="6">cv. Heinz 1706</strain>
    </source>
</reference>
<organism evidence="6">
    <name type="scientific">Solanum lycopersicum</name>
    <name type="common">Tomato</name>
    <name type="synonym">Lycopersicon esculentum</name>
    <dbReference type="NCBI Taxonomy" id="4081"/>
    <lineage>
        <taxon>Eukaryota</taxon>
        <taxon>Viridiplantae</taxon>
        <taxon>Streptophyta</taxon>
        <taxon>Embryophyta</taxon>
        <taxon>Tracheophyta</taxon>
        <taxon>Spermatophyta</taxon>
        <taxon>Magnoliopsida</taxon>
        <taxon>eudicotyledons</taxon>
        <taxon>Gunneridae</taxon>
        <taxon>Pentapetalae</taxon>
        <taxon>asterids</taxon>
        <taxon>lamiids</taxon>
        <taxon>Solanales</taxon>
        <taxon>Solanaceae</taxon>
        <taxon>Solanoideae</taxon>
        <taxon>Solaneae</taxon>
        <taxon>Solanum</taxon>
        <taxon>Solanum subgen. Lycopersicon</taxon>
    </lineage>
</organism>
<keyword evidence="7" id="KW-1185">Reference proteome</keyword>
<dbReference type="SUPFAM" id="SSF57850">
    <property type="entry name" value="RING/U-box"/>
    <property type="match status" value="1"/>
</dbReference>
<dbReference type="KEGG" id="sly:101266940"/>
<dbReference type="PANTHER" id="PTHR45969">
    <property type="entry name" value="RING ZINC FINGER PROTEIN-RELATED"/>
    <property type="match status" value="1"/>
</dbReference>
<dbReference type="AlphaFoldDB" id="A0A3Q7GAZ6"/>
<evidence type="ECO:0000313" key="6">
    <source>
        <dbReference type="EnsemblPlants" id="Solyc05g008640.1.1.1"/>
    </source>
</evidence>
<dbReference type="Proteomes" id="UP000004994">
    <property type="component" value="Chromosome 5"/>
</dbReference>
<dbReference type="Pfam" id="PF13639">
    <property type="entry name" value="zf-RING_2"/>
    <property type="match status" value="1"/>
</dbReference>
<evidence type="ECO:0000259" key="5">
    <source>
        <dbReference type="PROSITE" id="PS50089"/>
    </source>
</evidence>
<gene>
    <name evidence="6" type="primary">LOC101266940</name>
</gene>
<evidence type="ECO:0000256" key="4">
    <source>
        <dbReference type="PROSITE-ProRule" id="PRU00175"/>
    </source>
</evidence>
<evidence type="ECO:0000256" key="3">
    <source>
        <dbReference type="ARBA" id="ARBA00022833"/>
    </source>
</evidence>
<dbReference type="Gene3D" id="3.30.40.10">
    <property type="entry name" value="Zinc/RING finger domain, C3HC4 (zinc finger)"/>
    <property type="match status" value="1"/>
</dbReference>
<evidence type="ECO:0000256" key="2">
    <source>
        <dbReference type="ARBA" id="ARBA00022771"/>
    </source>
</evidence>
<dbReference type="PANTHER" id="PTHR45969:SF76">
    <property type="entry name" value="E3 UBIQUITIN-PROTEIN LIGASE RHA2A-LIKE"/>
    <property type="match status" value="1"/>
</dbReference>
<accession>A0A3Q7GAZ6</accession>
<dbReference type="FunCoup" id="A0A3Q7GAZ6">
    <property type="interactions" value="68"/>
</dbReference>
<feature type="domain" description="RING-type" evidence="5">
    <location>
        <begin position="102"/>
        <end position="144"/>
    </location>
</feature>
<evidence type="ECO:0000313" key="7">
    <source>
        <dbReference type="Proteomes" id="UP000004994"/>
    </source>
</evidence>
<keyword evidence="1" id="KW-0479">Metal-binding</keyword>
<dbReference type="OrthoDB" id="8062037at2759"/>
<dbReference type="PaxDb" id="4081-Solyc05g008640.1.1"/>
<keyword evidence="2 4" id="KW-0863">Zinc-finger</keyword>
<protein>
    <recommendedName>
        <fullName evidence="5">RING-type domain-containing protein</fullName>
    </recommendedName>
</protein>
<dbReference type="SMR" id="A0A3Q7GAZ6"/>
<dbReference type="GO" id="GO:0016567">
    <property type="term" value="P:protein ubiquitination"/>
    <property type="evidence" value="ECO:0000318"/>
    <property type="project" value="GO_Central"/>
</dbReference>
<dbReference type="GO" id="GO:0008270">
    <property type="term" value="F:zinc ion binding"/>
    <property type="evidence" value="ECO:0007669"/>
    <property type="project" value="UniProtKB-KW"/>
</dbReference>
<sequence length="171" mass="19128">MGLQNQLNDISSESIPILIITLFANSLNYLRSLIYTSLQYFGISSSRFTPHQIDDSLFSEAVGSGLTGVIFLSDQLNLNRMLSYNHQQKNDEKTGAGSSTTCVVCLNRLGDGDRVRKLACRHVFHTECLDGWFNTLNFNCPLCRSTSVAGERVVRERRRVAGDLLAWFSLS</sequence>
<dbReference type="RefSeq" id="XP_004239405.1">
    <property type="nucleotide sequence ID" value="XM_004239357.4"/>
</dbReference>
<dbReference type="InterPro" id="IPR001841">
    <property type="entry name" value="Znf_RING"/>
</dbReference>
<dbReference type="SMART" id="SM00184">
    <property type="entry name" value="RING"/>
    <property type="match status" value="1"/>
</dbReference>
<dbReference type="InParanoid" id="A0A3Q7GAZ6"/>